<proteinExistence type="predicted"/>
<dbReference type="RefSeq" id="XP_008917406.1">
    <property type="nucleotide sequence ID" value="XM_008919158.1"/>
</dbReference>
<accession>W2PAR2</accession>
<dbReference type="VEuPathDB" id="FungiDB:PPTG_25018"/>
<dbReference type="EMBL" id="KI670098">
    <property type="protein sequence ID" value="ETM97298.1"/>
    <property type="molecule type" value="Genomic_DNA"/>
</dbReference>
<gene>
    <name evidence="1" type="ORF">PPTG_25018</name>
</gene>
<protein>
    <submittedName>
        <fullName evidence="1">Uncharacterized protein</fullName>
    </submittedName>
</protein>
<organism evidence="1 2">
    <name type="scientific">Phytophthora nicotianae (strain INRA-310)</name>
    <name type="common">Phytophthora parasitica</name>
    <dbReference type="NCBI Taxonomy" id="761204"/>
    <lineage>
        <taxon>Eukaryota</taxon>
        <taxon>Sar</taxon>
        <taxon>Stramenopiles</taxon>
        <taxon>Oomycota</taxon>
        <taxon>Peronosporomycetes</taxon>
        <taxon>Peronosporales</taxon>
        <taxon>Peronosporaceae</taxon>
        <taxon>Phytophthora</taxon>
    </lineage>
</organism>
<evidence type="ECO:0000313" key="2">
    <source>
        <dbReference type="Proteomes" id="UP000018817"/>
    </source>
</evidence>
<reference evidence="2" key="1">
    <citation type="submission" date="2011-12" db="EMBL/GenBank/DDBJ databases">
        <authorList>
            <consortium name="The Broad Institute Genome Sequencing Platform"/>
            <person name="Russ C."/>
            <person name="Tyler B."/>
            <person name="Panabieres F."/>
            <person name="Shan W."/>
            <person name="Tripathy S."/>
            <person name="Grunwald N."/>
            <person name="Machado M."/>
            <person name="Young S.K."/>
            <person name="Zeng Q."/>
            <person name="Gargeya S."/>
            <person name="Fitzgerald M."/>
            <person name="Haas B."/>
            <person name="Abouelleil A."/>
            <person name="Alvarado L."/>
            <person name="Arachchi H.M."/>
            <person name="Berlin A."/>
            <person name="Chapman S.B."/>
            <person name="Gearin G."/>
            <person name="Goldberg J."/>
            <person name="Griggs A."/>
            <person name="Gujja S."/>
            <person name="Hansen M."/>
            <person name="Heiman D."/>
            <person name="Howarth C."/>
            <person name="Larimer J."/>
            <person name="Lui A."/>
            <person name="MacDonald P.J.P."/>
            <person name="McCowen C."/>
            <person name="Montmayeur A."/>
            <person name="Murphy C."/>
            <person name="Neiman D."/>
            <person name="Pearson M."/>
            <person name="Priest M."/>
            <person name="Roberts A."/>
            <person name="Saif S."/>
            <person name="Shea T."/>
            <person name="Sisk P."/>
            <person name="Stolte C."/>
            <person name="Sykes S."/>
            <person name="Wortman J."/>
            <person name="Nusbaum C."/>
            <person name="Birren B."/>
        </authorList>
    </citation>
    <scope>NUCLEOTIDE SEQUENCE [LARGE SCALE GENOMIC DNA]</scope>
    <source>
        <strain evidence="2">INRA-310</strain>
    </source>
</reference>
<evidence type="ECO:0000313" key="1">
    <source>
        <dbReference type="EMBL" id="ETM97298.1"/>
    </source>
</evidence>
<dbReference type="Proteomes" id="UP000018817">
    <property type="component" value="Unassembled WGS sequence"/>
</dbReference>
<sequence>MYMYLRVASCDAAPGERQICIASGAHVPDQAIASRAKRHLWKQHSLATSLRYRTRDMSAIYGHRSTPATPSHSSTALA</sequence>
<dbReference type="AlphaFoldDB" id="W2PAR2"/>
<dbReference type="GeneID" id="20193617"/>
<reference evidence="1 2" key="2">
    <citation type="submission" date="2013-11" db="EMBL/GenBank/DDBJ databases">
        <title>The Genome Sequence of Phytophthora parasitica INRA-310.</title>
        <authorList>
            <consortium name="The Broad Institute Genomics Platform"/>
            <person name="Russ C."/>
            <person name="Tyler B."/>
            <person name="Panabieres F."/>
            <person name="Shan W."/>
            <person name="Tripathy S."/>
            <person name="Grunwald N."/>
            <person name="Machado M."/>
            <person name="Johnson C.S."/>
            <person name="Arredondo F."/>
            <person name="Hong C."/>
            <person name="Coffey M."/>
            <person name="Young S.K."/>
            <person name="Zeng Q."/>
            <person name="Gargeya S."/>
            <person name="Fitzgerald M."/>
            <person name="Abouelleil A."/>
            <person name="Alvarado L."/>
            <person name="Chapman S.B."/>
            <person name="Gainer-Dewar J."/>
            <person name="Goldberg J."/>
            <person name="Griggs A."/>
            <person name="Gujja S."/>
            <person name="Hansen M."/>
            <person name="Howarth C."/>
            <person name="Imamovic A."/>
            <person name="Ireland A."/>
            <person name="Larimer J."/>
            <person name="McCowan C."/>
            <person name="Murphy C."/>
            <person name="Pearson M."/>
            <person name="Poon T.W."/>
            <person name="Priest M."/>
            <person name="Roberts A."/>
            <person name="Saif S."/>
            <person name="Shea T."/>
            <person name="Sykes S."/>
            <person name="Wortman J."/>
            <person name="Nusbaum C."/>
            <person name="Birren B."/>
        </authorList>
    </citation>
    <scope>NUCLEOTIDE SEQUENCE [LARGE SCALE GENOMIC DNA]</scope>
    <source>
        <strain evidence="1 2">INRA-310</strain>
    </source>
</reference>
<name>W2PAR2_PHYN3</name>